<dbReference type="HOGENOM" id="CLU_000134_45_9_1"/>
<dbReference type="AlphaFoldDB" id="A0A0C9V3L0"/>
<feature type="repeat" description="ANK" evidence="3">
    <location>
        <begin position="33"/>
        <end position="65"/>
    </location>
</feature>
<feature type="non-terminal residue" evidence="4">
    <location>
        <position position="1"/>
    </location>
</feature>
<proteinExistence type="predicted"/>
<evidence type="ECO:0000256" key="3">
    <source>
        <dbReference type="PROSITE-ProRule" id="PRU00023"/>
    </source>
</evidence>
<accession>A0A0C9V3L0</accession>
<dbReference type="Proteomes" id="UP000053820">
    <property type="component" value="Unassembled WGS sequence"/>
</dbReference>
<feature type="non-terminal residue" evidence="4">
    <location>
        <position position="67"/>
    </location>
</feature>
<dbReference type="PANTHER" id="PTHR24171:SF9">
    <property type="entry name" value="ANKYRIN REPEAT DOMAIN-CONTAINING PROTEIN 39"/>
    <property type="match status" value="1"/>
</dbReference>
<name>A0A0C9V3L0_9AGAM</name>
<dbReference type="SUPFAM" id="SSF48403">
    <property type="entry name" value="Ankyrin repeat"/>
    <property type="match status" value="1"/>
</dbReference>
<keyword evidence="5" id="KW-1185">Reference proteome</keyword>
<evidence type="ECO:0000256" key="2">
    <source>
        <dbReference type="ARBA" id="ARBA00023043"/>
    </source>
</evidence>
<dbReference type="InterPro" id="IPR036770">
    <property type="entry name" value="Ankyrin_rpt-contain_sf"/>
</dbReference>
<dbReference type="PRINTS" id="PR01415">
    <property type="entry name" value="ANKYRIN"/>
</dbReference>
<sequence>GKSALLIAAAGGHRPIVDLLLDRGAAVNVADNSGRSALLLATDSGHFPVVETLLEHGADPNIGTPQS</sequence>
<dbReference type="OrthoDB" id="2663809at2759"/>
<dbReference type="PANTHER" id="PTHR24171">
    <property type="entry name" value="ANKYRIN REPEAT DOMAIN-CONTAINING PROTEIN 39-RELATED"/>
    <property type="match status" value="1"/>
</dbReference>
<dbReference type="SMART" id="SM00248">
    <property type="entry name" value="ANK"/>
    <property type="match status" value="2"/>
</dbReference>
<evidence type="ECO:0008006" key="6">
    <source>
        <dbReference type="Google" id="ProtNLM"/>
    </source>
</evidence>
<dbReference type="PROSITE" id="PS50088">
    <property type="entry name" value="ANK_REPEAT"/>
    <property type="match status" value="2"/>
</dbReference>
<dbReference type="InterPro" id="IPR002110">
    <property type="entry name" value="Ankyrin_rpt"/>
</dbReference>
<feature type="repeat" description="ANK" evidence="3">
    <location>
        <begin position="1"/>
        <end position="32"/>
    </location>
</feature>
<organism evidence="4 5">
    <name type="scientific">Hydnomerulius pinastri MD-312</name>
    <dbReference type="NCBI Taxonomy" id="994086"/>
    <lineage>
        <taxon>Eukaryota</taxon>
        <taxon>Fungi</taxon>
        <taxon>Dikarya</taxon>
        <taxon>Basidiomycota</taxon>
        <taxon>Agaricomycotina</taxon>
        <taxon>Agaricomycetes</taxon>
        <taxon>Agaricomycetidae</taxon>
        <taxon>Boletales</taxon>
        <taxon>Boletales incertae sedis</taxon>
        <taxon>Leucogyrophana</taxon>
    </lineage>
</organism>
<dbReference type="PROSITE" id="PS50297">
    <property type="entry name" value="ANK_REP_REGION"/>
    <property type="match status" value="2"/>
</dbReference>
<protein>
    <recommendedName>
        <fullName evidence="6">Ankyrin</fullName>
    </recommendedName>
</protein>
<dbReference type="Pfam" id="PF12796">
    <property type="entry name" value="Ank_2"/>
    <property type="match status" value="1"/>
</dbReference>
<keyword evidence="1" id="KW-0677">Repeat</keyword>
<dbReference type="EMBL" id="KN839878">
    <property type="protein sequence ID" value="KIJ59929.1"/>
    <property type="molecule type" value="Genomic_DNA"/>
</dbReference>
<dbReference type="Gene3D" id="1.25.40.20">
    <property type="entry name" value="Ankyrin repeat-containing domain"/>
    <property type="match status" value="1"/>
</dbReference>
<evidence type="ECO:0000313" key="5">
    <source>
        <dbReference type="Proteomes" id="UP000053820"/>
    </source>
</evidence>
<evidence type="ECO:0000313" key="4">
    <source>
        <dbReference type="EMBL" id="KIJ59929.1"/>
    </source>
</evidence>
<evidence type="ECO:0000256" key="1">
    <source>
        <dbReference type="ARBA" id="ARBA00022737"/>
    </source>
</evidence>
<keyword evidence="2 3" id="KW-0040">ANK repeat</keyword>
<reference evidence="4 5" key="1">
    <citation type="submission" date="2014-04" db="EMBL/GenBank/DDBJ databases">
        <title>Evolutionary Origins and Diversification of the Mycorrhizal Mutualists.</title>
        <authorList>
            <consortium name="DOE Joint Genome Institute"/>
            <consortium name="Mycorrhizal Genomics Consortium"/>
            <person name="Kohler A."/>
            <person name="Kuo A."/>
            <person name="Nagy L.G."/>
            <person name="Floudas D."/>
            <person name="Copeland A."/>
            <person name="Barry K.W."/>
            <person name="Cichocki N."/>
            <person name="Veneault-Fourrey C."/>
            <person name="LaButti K."/>
            <person name="Lindquist E.A."/>
            <person name="Lipzen A."/>
            <person name="Lundell T."/>
            <person name="Morin E."/>
            <person name="Murat C."/>
            <person name="Riley R."/>
            <person name="Ohm R."/>
            <person name="Sun H."/>
            <person name="Tunlid A."/>
            <person name="Henrissat B."/>
            <person name="Grigoriev I.V."/>
            <person name="Hibbett D.S."/>
            <person name="Martin F."/>
        </authorList>
    </citation>
    <scope>NUCLEOTIDE SEQUENCE [LARGE SCALE GENOMIC DNA]</scope>
    <source>
        <strain evidence="4 5">MD-312</strain>
    </source>
</reference>
<gene>
    <name evidence="4" type="ORF">HYDPIDRAFT_63775</name>
</gene>